<proteinExistence type="predicted"/>
<dbReference type="PROSITE" id="PS51257">
    <property type="entry name" value="PROKAR_LIPOPROTEIN"/>
    <property type="match status" value="1"/>
</dbReference>
<name>A0A1F6WH23_9BACT</name>
<protein>
    <submittedName>
        <fullName evidence="1">Uncharacterized protein</fullName>
    </submittedName>
</protein>
<evidence type="ECO:0000313" key="1">
    <source>
        <dbReference type="EMBL" id="OGI81189.1"/>
    </source>
</evidence>
<organism evidence="1 2">
    <name type="scientific">Candidatus Nomurabacteria bacterium RIFCSPHIGHO2_02_FULL_42_24</name>
    <dbReference type="NCBI Taxonomy" id="1801757"/>
    <lineage>
        <taxon>Bacteria</taxon>
        <taxon>Candidatus Nomuraibacteriota</taxon>
    </lineage>
</organism>
<accession>A0A1F6WH23</accession>
<dbReference type="AlphaFoldDB" id="A0A1F6WH23"/>
<gene>
    <name evidence="1" type="ORF">A3B93_01780</name>
</gene>
<evidence type="ECO:0000313" key="2">
    <source>
        <dbReference type="Proteomes" id="UP000179880"/>
    </source>
</evidence>
<dbReference type="Proteomes" id="UP000179880">
    <property type="component" value="Unassembled WGS sequence"/>
</dbReference>
<comment type="caution">
    <text evidence="1">The sequence shown here is derived from an EMBL/GenBank/DDBJ whole genome shotgun (WGS) entry which is preliminary data.</text>
</comment>
<sequence>MKKIIILSLIVLYVLSIVSCAHPLNCGGKKHKKKKWFSYYHPPQKPLVTLGAFFISFEDFEKIGYFR</sequence>
<reference evidence="1 2" key="1">
    <citation type="journal article" date="2016" name="Nat. Commun.">
        <title>Thousands of microbial genomes shed light on interconnected biogeochemical processes in an aquifer system.</title>
        <authorList>
            <person name="Anantharaman K."/>
            <person name="Brown C.T."/>
            <person name="Hug L.A."/>
            <person name="Sharon I."/>
            <person name="Castelle C.J."/>
            <person name="Probst A.J."/>
            <person name="Thomas B.C."/>
            <person name="Singh A."/>
            <person name="Wilkins M.J."/>
            <person name="Karaoz U."/>
            <person name="Brodie E.L."/>
            <person name="Williams K.H."/>
            <person name="Hubbard S.S."/>
            <person name="Banfield J.F."/>
        </authorList>
    </citation>
    <scope>NUCLEOTIDE SEQUENCE [LARGE SCALE GENOMIC DNA]</scope>
</reference>
<dbReference type="EMBL" id="MFUH01000038">
    <property type="protein sequence ID" value="OGI81189.1"/>
    <property type="molecule type" value="Genomic_DNA"/>
</dbReference>